<feature type="region of interest" description="Disordered" evidence="1">
    <location>
        <begin position="129"/>
        <end position="171"/>
    </location>
</feature>
<reference evidence="2 4" key="2">
    <citation type="journal article" date="2013" name="Nature">
        <title>Insights into bilaterian evolution from three spiralian genomes.</title>
        <authorList>
            <person name="Simakov O."/>
            <person name="Marletaz F."/>
            <person name="Cho S.J."/>
            <person name="Edsinger-Gonzales E."/>
            <person name="Havlak P."/>
            <person name="Hellsten U."/>
            <person name="Kuo D.H."/>
            <person name="Larsson T."/>
            <person name="Lv J."/>
            <person name="Arendt D."/>
            <person name="Savage R."/>
            <person name="Osoegawa K."/>
            <person name="de Jong P."/>
            <person name="Grimwood J."/>
            <person name="Chapman J.A."/>
            <person name="Shapiro H."/>
            <person name="Aerts A."/>
            <person name="Otillar R.P."/>
            <person name="Terry A.Y."/>
            <person name="Boore J.L."/>
            <person name="Grigoriev I.V."/>
            <person name="Lindberg D.R."/>
            <person name="Seaver E.C."/>
            <person name="Weisblat D.A."/>
            <person name="Putnam N.H."/>
            <person name="Rokhsar D.S."/>
        </authorList>
    </citation>
    <scope>NUCLEOTIDE SEQUENCE</scope>
    <source>
        <strain evidence="2 4">I ESC-2004</strain>
    </source>
</reference>
<dbReference type="EMBL" id="AMQN01004037">
    <property type="status" value="NOT_ANNOTATED_CDS"/>
    <property type="molecule type" value="Genomic_DNA"/>
</dbReference>
<feature type="compositionally biased region" description="Low complexity" evidence="1">
    <location>
        <begin position="644"/>
        <end position="658"/>
    </location>
</feature>
<dbReference type="OMA" id="VTVIHTQ"/>
<feature type="compositionally biased region" description="Polar residues" evidence="1">
    <location>
        <begin position="147"/>
        <end position="171"/>
    </location>
</feature>
<feature type="compositionally biased region" description="Low complexity" evidence="1">
    <location>
        <begin position="46"/>
        <end position="75"/>
    </location>
</feature>
<proteinExistence type="predicted"/>
<feature type="compositionally biased region" description="Acidic residues" evidence="1">
    <location>
        <begin position="716"/>
        <end position="739"/>
    </location>
</feature>
<evidence type="ECO:0000313" key="4">
    <source>
        <dbReference type="Proteomes" id="UP000014760"/>
    </source>
</evidence>
<feature type="compositionally biased region" description="Low complexity" evidence="1">
    <location>
        <begin position="82"/>
        <end position="91"/>
    </location>
</feature>
<feature type="compositionally biased region" description="Low complexity" evidence="1">
    <location>
        <begin position="268"/>
        <end position="305"/>
    </location>
</feature>
<feature type="compositionally biased region" description="Low complexity" evidence="1">
    <location>
        <begin position="409"/>
        <end position="419"/>
    </location>
</feature>
<protein>
    <submittedName>
        <fullName evidence="2 3">Uncharacterized protein</fullName>
    </submittedName>
</protein>
<feature type="region of interest" description="Disordered" evidence="1">
    <location>
        <begin position="268"/>
        <end position="363"/>
    </location>
</feature>
<dbReference type="AlphaFoldDB" id="R7VFK0"/>
<reference evidence="4" key="1">
    <citation type="submission" date="2012-12" db="EMBL/GenBank/DDBJ databases">
        <authorList>
            <person name="Hellsten U."/>
            <person name="Grimwood J."/>
            <person name="Chapman J.A."/>
            <person name="Shapiro H."/>
            <person name="Aerts A."/>
            <person name="Otillar R.P."/>
            <person name="Terry A.Y."/>
            <person name="Boore J.L."/>
            <person name="Simakov O."/>
            <person name="Marletaz F."/>
            <person name="Cho S.-J."/>
            <person name="Edsinger-Gonzales E."/>
            <person name="Havlak P."/>
            <person name="Kuo D.-H."/>
            <person name="Larsson T."/>
            <person name="Lv J."/>
            <person name="Arendt D."/>
            <person name="Savage R."/>
            <person name="Osoegawa K."/>
            <person name="de Jong P."/>
            <person name="Lindberg D.R."/>
            <person name="Seaver E.C."/>
            <person name="Weisblat D.A."/>
            <person name="Putnam N.H."/>
            <person name="Grigoriev I.V."/>
            <person name="Rokhsar D.S."/>
        </authorList>
    </citation>
    <scope>NUCLEOTIDE SEQUENCE</scope>
    <source>
        <strain evidence="4">I ESC-2004</strain>
    </source>
</reference>
<feature type="non-terminal residue" evidence="2">
    <location>
        <position position="757"/>
    </location>
</feature>
<feature type="region of interest" description="Disordered" evidence="1">
    <location>
        <begin position="594"/>
        <end position="757"/>
    </location>
</feature>
<accession>R7VFK0</accession>
<feature type="compositionally biased region" description="Pro residues" evidence="1">
    <location>
        <begin position="136"/>
        <end position="145"/>
    </location>
</feature>
<feature type="region of interest" description="Disordered" evidence="1">
    <location>
        <begin position="397"/>
        <end position="419"/>
    </location>
</feature>
<dbReference type="STRING" id="283909.R7VFK0"/>
<feature type="compositionally biased region" description="Basic and acidic residues" evidence="1">
    <location>
        <begin position="615"/>
        <end position="627"/>
    </location>
</feature>
<evidence type="ECO:0000256" key="1">
    <source>
        <dbReference type="SAM" id="MobiDB-lite"/>
    </source>
</evidence>
<dbReference type="HOGENOM" id="CLU_368272_0_0_1"/>
<evidence type="ECO:0000313" key="3">
    <source>
        <dbReference type="EnsemblMetazoa" id="CapteP207058"/>
    </source>
</evidence>
<feature type="compositionally biased region" description="Low complexity" evidence="1">
    <location>
        <begin position="337"/>
        <end position="363"/>
    </location>
</feature>
<feature type="compositionally biased region" description="Basic and acidic residues" evidence="1">
    <location>
        <begin position="740"/>
        <end position="757"/>
    </location>
</feature>
<reference evidence="3" key="3">
    <citation type="submission" date="2015-06" db="UniProtKB">
        <authorList>
            <consortium name="EnsemblMetazoa"/>
        </authorList>
    </citation>
    <scope>IDENTIFICATION</scope>
</reference>
<dbReference type="EMBL" id="KB292507">
    <property type="protein sequence ID" value="ELU17394.1"/>
    <property type="molecule type" value="Genomic_DNA"/>
</dbReference>
<feature type="compositionally biased region" description="Basic and acidic residues" evidence="1">
    <location>
        <begin position="681"/>
        <end position="691"/>
    </location>
</feature>
<evidence type="ECO:0000313" key="2">
    <source>
        <dbReference type="EMBL" id="ELU17394.1"/>
    </source>
</evidence>
<dbReference type="EnsemblMetazoa" id="CapteT207058">
    <property type="protein sequence ID" value="CapteP207058"/>
    <property type="gene ID" value="CapteG207058"/>
</dbReference>
<name>R7VFK0_CAPTE</name>
<gene>
    <name evidence="2" type="ORF">CAPTEDRAFT_207058</name>
</gene>
<feature type="region of interest" description="Disordered" evidence="1">
    <location>
        <begin position="1"/>
        <end position="117"/>
    </location>
</feature>
<organism evidence="2">
    <name type="scientific">Capitella teleta</name>
    <name type="common">Polychaete worm</name>
    <dbReference type="NCBI Taxonomy" id="283909"/>
    <lineage>
        <taxon>Eukaryota</taxon>
        <taxon>Metazoa</taxon>
        <taxon>Spiralia</taxon>
        <taxon>Lophotrochozoa</taxon>
        <taxon>Annelida</taxon>
        <taxon>Polychaeta</taxon>
        <taxon>Sedentaria</taxon>
        <taxon>Scolecida</taxon>
        <taxon>Capitellidae</taxon>
        <taxon>Capitella</taxon>
    </lineage>
</organism>
<sequence length="757" mass="80249">MLRLPPRGQQAPPPSSAPASQANFGQRPGDSYEAYNTSFHLRGVRQHFPQPGSQQQQQQQRMLYSQPPQKNQQSAGPPPSAPTSGNGLHHQGPPPPQPQQGGVPPSHPPPGTHYNATLGAHSNVVLSNQPLSSAHVPPPPGPTPPTDMNTLNRYSQTQQPRPANQQNFMPPQSNVPGNMNPRQPRGPMNNINVSQAGNMYGTMFTQGNPPPYLQSMQGHSQVITLTGPPASNVMYQPRMPGGIFAAQQSGYPATSMAPQYAHYNVPSQNNPIYYPPQQQQMPAQQHRPVSVSIQAQATPQQAQYPPRRERKMLTITDPNTGRNITEDLMQSGPNKSATPPVAETESPAATPTESAASPPPATQAANNEIAAQFAAQVAKALKPEDRLAAAAAAAAANAVTDGETMTPIETTEPNPEVAEPEPVAVGIPTPVAPSTTSTTASELAPVHAPAAEVNEETVAEASAQLTAPVAAAPSPVAAAPAPVAAAPAPVAPAPVAVEVVEEAVVESPVESQPPALQSDDLAAASATVFEVETVCKDLQLIPPKGVFPETFGAHTGIYTALSAWLTNATSHACQPHAPCTGRPPPAPLHFRGQVVRSRRQSDTLGKKDKSRKQKLRELNNKPDHGSDMDAFVDTSLEDTPPAMTTSTTSSTSSCPLEPAVKKPAPEVVEESPAAPAPPAEEVNHQEEKAPQEEPVVPPPTMVVEEVVAPPKKEEVVPDDDDVAQEEDEMEDEELEEDSSDKENDGKKGMELRYEYKE</sequence>
<keyword evidence="4" id="KW-1185">Reference proteome</keyword>
<dbReference type="Proteomes" id="UP000014760">
    <property type="component" value="Unassembled WGS sequence"/>
</dbReference>